<keyword evidence="1" id="KW-0732">Signal</keyword>
<accession>A0A1X6P548</accession>
<dbReference type="AlphaFoldDB" id="A0A1X6P548"/>
<dbReference type="Proteomes" id="UP000218209">
    <property type="component" value="Unassembled WGS sequence"/>
</dbReference>
<evidence type="ECO:0008006" key="4">
    <source>
        <dbReference type="Google" id="ProtNLM"/>
    </source>
</evidence>
<name>A0A1X6P548_PORUM</name>
<dbReference type="EMBL" id="KV918891">
    <property type="protein sequence ID" value="OSX75763.1"/>
    <property type="molecule type" value="Genomic_DNA"/>
</dbReference>
<protein>
    <recommendedName>
        <fullName evidence="4">Secreted protein</fullName>
    </recommendedName>
</protein>
<keyword evidence="3" id="KW-1185">Reference proteome</keyword>
<evidence type="ECO:0000313" key="3">
    <source>
        <dbReference type="Proteomes" id="UP000218209"/>
    </source>
</evidence>
<evidence type="ECO:0000313" key="2">
    <source>
        <dbReference type="EMBL" id="OSX75763.1"/>
    </source>
</evidence>
<feature type="signal peptide" evidence="1">
    <location>
        <begin position="1"/>
        <end position="16"/>
    </location>
</feature>
<feature type="chain" id="PRO_5012733413" description="Secreted protein" evidence="1">
    <location>
        <begin position="17"/>
        <end position="137"/>
    </location>
</feature>
<sequence length="137" mass="14974">MQLAVVLHVFSWVSWAFSLSMHSEAGGGRGFCPRLVQVRGQDELSLRTRPLTLCPCALYLLLSACLSASPSMLHFFFCVLLCSFPCYPSLLCFPFCFLLGMLCLPSIPQVDRRGIASLLGSGVGVVWEWGRGGVGVR</sequence>
<evidence type="ECO:0000256" key="1">
    <source>
        <dbReference type="SAM" id="SignalP"/>
    </source>
</evidence>
<gene>
    <name evidence="2" type="ORF">BU14_0222s0008</name>
</gene>
<reference evidence="2 3" key="1">
    <citation type="submission" date="2017-03" db="EMBL/GenBank/DDBJ databases">
        <title>WGS assembly of Porphyra umbilicalis.</title>
        <authorList>
            <person name="Brawley S.H."/>
            <person name="Blouin N.A."/>
            <person name="Ficko-Blean E."/>
            <person name="Wheeler G.L."/>
            <person name="Lohr M."/>
            <person name="Goodson H.V."/>
            <person name="Jenkins J.W."/>
            <person name="Blaby-Haas C.E."/>
            <person name="Helliwell K.E."/>
            <person name="Chan C."/>
            <person name="Marriage T."/>
            <person name="Bhattacharya D."/>
            <person name="Klein A.S."/>
            <person name="Badis Y."/>
            <person name="Brodie J."/>
            <person name="Cao Y."/>
            <person name="Collen J."/>
            <person name="Dittami S.M."/>
            <person name="Gachon C.M."/>
            <person name="Green B.R."/>
            <person name="Karpowicz S."/>
            <person name="Kim J.W."/>
            <person name="Kudahl U."/>
            <person name="Lin S."/>
            <person name="Michel G."/>
            <person name="Mittag M."/>
            <person name="Olson B.J."/>
            <person name="Pangilinan J."/>
            <person name="Peng Y."/>
            <person name="Qiu H."/>
            <person name="Shu S."/>
            <person name="Singer J.T."/>
            <person name="Smith A.G."/>
            <person name="Sprecher B.N."/>
            <person name="Wagner V."/>
            <person name="Wang W."/>
            <person name="Wang Z.-Y."/>
            <person name="Yan J."/>
            <person name="Yarish C."/>
            <person name="Zoeuner-Riek S."/>
            <person name="Zhuang Y."/>
            <person name="Zou Y."/>
            <person name="Lindquist E.A."/>
            <person name="Grimwood J."/>
            <person name="Barry K."/>
            <person name="Rokhsar D.S."/>
            <person name="Schmutz J."/>
            <person name="Stiller J.W."/>
            <person name="Grossman A.R."/>
            <person name="Prochnik S.E."/>
        </authorList>
    </citation>
    <scope>NUCLEOTIDE SEQUENCE [LARGE SCALE GENOMIC DNA]</scope>
    <source>
        <strain evidence="2">4086291</strain>
    </source>
</reference>
<proteinExistence type="predicted"/>
<organism evidence="2 3">
    <name type="scientific">Porphyra umbilicalis</name>
    <name type="common">Purple laver</name>
    <name type="synonym">Red alga</name>
    <dbReference type="NCBI Taxonomy" id="2786"/>
    <lineage>
        <taxon>Eukaryota</taxon>
        <taxon>Rhodophyta</taxon>
        <taxon>Bangiophyceae</taxon>
        <taxon>Bangiales</taxon>
        <taxon>Bangiaceae</taxon>
        <taxon>Porphyra</taxon>
    </lineage>
</organism>